<evidence type="ECO:0008006" key="3">
    <source>
        <dbReference type="Google" id="ProtNLM"/>
    </source>
</evidence>
<dbReference type="RefSeq" id="WP_078818452.1">
    <property type="nucleotide sequence ID" value="NZ_FUYJ01000008.1"/>
</dbReference>
<reference evidence="2" key="1">
    <citation type="submission" date="2017-02" db="EMBL/GenBank/DDBJ databases">
        <authorList>
            <person name="Varghese N."/>
            <person name="Submissions S."/>
        </authorList>
    </citation>
    <scope>NUCLEOTIDE SEQUENCE [LARGE SCALE GENOMIC DNA]</scope>
    <source>
        <strain evidence="2">DSM 23966</strain>
    </source>
</reference>
<dbReference type="Pfam" id="PF18846">
    <property type="entry name" value="baeRF_family5"/>
    <property type="match status" value="1"/>
</dbReference>
<dbReference type="EMBL" id="FUYJ01000008">
    <property type="protein sequence ID" value="SKB04532.1"/>
    <property type="molecule type" value="Genomic_DNA"/>
</dbReference>
<gene>
    <name evidence="1" type="ORF">SAMN04244570_3441</name>
</gene>
<evidence type="ECO:0000313" key="1">
    <source>
        <dbReference type="EMBL" id="SKB04532.1"/>
    </source>
</evidence>
<sequence length="264" mass="30154">MNVSEELKKLKAFRCDDRCVLSVYLNTNPADPDQQQAAWRIHLKSGLKRLDEYLVASGDEKELTAFRLVKDKVMKEIEHNQGELAKGAVIFAAAEPEIWSVHFVQVAVKTSFHWENHAMTDELEYMLKAYPESGIVLPSYGEVRILDTAMGRIRDETVYEFDSGLDVWKEQKGVKSSIQRGVGGHTDEFDQRLRANLGRFYKEMGSIVGKMKSKRGWKEVHVAGEAELAKSFASTLREKPESCIHKNFGRTKNDQIIQKIFESR</sequence>
<accession>A0A1T4YS12</accession>
<protein>
    <recommendedName>
        <fullName evidence="3">Antiporter</fullName>
    </recommendedName>
</protein>
<dbReference type="Proteomes" id="UP000190042">
    <property type="component" value="Unassembled WGS sequence"/>
</dbReference>
<dbReference type="AlphaFoldDB" id="A0A1T4YS12"/>
<name>A0A1T4YS12_9BACL</name>
<organism evidence="1 2">
    <name type="scientific">Sporosarcina newyorkensis</name>
    <dbReference type="NCBI Taxonomy" id="759851"/>
    <lineage>
        <taxon>Bacteria</taxon>
        <taxon>Bacillati</taxon>
        <taxon>Bacillota</taxon>
        <taxon>Bacilli</taxon>
        <taxon>Bacillales</taxon>
        <taxon>Caryophanaceae</taxon>
        <taxon>Sporosarcina</taxon>
    </lineage>
</organism>
<keyword evidence="2" id="KW-1185">Reference proteome</keyword>
<evidence type="ECO:0000313" key="2">
    <source>
        <dbReference type="Proteomes" id="UP000190042"/>
    </source>
</evidence>
<proteinExistence type="predicted"/>
<dbReference type="InterPro" id="IPR040983">
    <property type="entry name" value="Bact_RF_family5"/>
</dbReference>